<keyword evidence="2" id="KW-1185">Reference proteome</keyword>
<evidence type="ECO:0000313" key="1">
    <source>
        <dbReference type="EMBL" id="KHG29010.1"/>
    </source>
</evidence>
<reference evidence="2" key="1">
    <citation type="submission" date="2014-09" db="EMBL/GenBank/DDBJ databases">
        <authorList>
            <person name="Mudge J."/>
            <person name="Ramaraj T."/>
            <person name="Lindquist I.E."/>
            <person name="Bharti A.K."/>
            <person name="Sundararajan A."/>
            <person name="Cameron C.T."/>
            <person name="Woodward J.E."/>
            <person name="May G.D."/>
            <person name="Brubaker C."/>
            <person name="Broadhvest J."/>
            <person name="Wilkins T.A."/>
        </authorList>
    </citation>
    <scope>NUCLEOTIDE SEQUENCE</scope>
    <source>
        <strain evidence="2">cv. AKA8401</strain>
    </source>
</reference>
<accession>A0A0B0PVG3</accession>
<dbReference type="Proteomes" id="UP000032142">
    <property type="component" value="Unassembled WGS sequence"/>
</dbReference>
<organism evidence="1 2">
    <name type="scientific">Gossypium arboreum</name>
    <name type="common">Tree cotton</name>
    <name type="synonym">Gossypium nanking</name>
    <dbReference type="NCBI Taxonomy" id="29729"/>
    <lineage>
        <taxon>Eukaryota</taxon>
        <taxon>Viridiplantae</taxon>
        <taxon>Streptophyta</taxon>
        <taxon>Embryophyta</taxon>
        <taxon>Tracheophyta</taxon>
        <taxon>Spermatophyta</taxon>
        <taxon>Magnoliopsida</taxon>
        <taxon>eudicotyledons</taxon>
        <taxon>Gunneridae</taxon>
        <taxon>Pentapetalae</taxon>
        <taxon>rosids</taxon>
        <taxon>malvids</taxon>
        <taxon>Malvales</taxon>
        <taxon>Malvaceae</taxon>
        <taxon>Malvoideae</taxon>
        <taxon>Gossypium</taxon>
    </lineage>
</organism>
<gene>
    <name evidence="1" type="ORF">F383_35911</name>
</gene>
<protein>
    <submittedName>
        <fullName evidence="1">Uncharacterized protein</fullName>
    </submittedName>
</protein>
<name>A0A0B0PVG3_GOSAR</name>
<sequence length="16" mass="1951">MANHDHIWYYVCQIAS</sequence>
<dbReference type="EMBL" id="KN447475">
    <property type="protein sequence ID" value="KHG29010.1"/>
    <property type="molecule type" value="Genomic_DNA"/>
</dbReference>
<dbReference type="AlphaFoldDB" id="A0A0B0PVG3"/>
<evidence type="ECO:0000313" key="2">
    <source>
        <dbReference type="Proteomes" id="UP000032142"/>
    </source>
</evidence>
<proteinExistence type="predicted"/>